<reference evidence="1 2" key="1">
    <citation type="submission" date="2018-01" db="EMBL/GenBank/DDBJ databases">
        <authorList>
            <person name="Gaut B.S."/>
            <person name="Morton B.R."/>
            <person name="Clegg M.T."/>
            <person name="Duvall M.R."/>
        </authorList>
    </citation>
    <scope>NUCLEOTIDE SEQUENCE [LARGE SCALE GENOMIC DNA]</scope>
    <source>
        <strain evidence="1">Cupriavidus taiwanensis LMG 19425</strain>
        <plasmid evidence="2">Plasmid ii</plasmid>
    </source>
</reference>
<dbReference type="EMBL" id="LT991977">
    <property type="protein sequence ID" value="SPK74936.1"/>
    <property type="molecule type" value="Genomic_DNA"/>
</dbReference>
<name>A0A375IJQ7_9BURK</name>
<sequence length="91" mass="9814">MALRQPLSAFASARPWCSPVVSHDRRSGVLALACLHAWRLFCKKVYANNGRDSSTTFPYAVIQRARCALQSWCAPPPCPGATAPGTDTSHG</sequence>
<protein>
    <submittedName>
        <fullName evidence="1">Uncharacterized protein</fullName>
    </submittedName>
</protein>
<dbReference type="AlphaFoldDB" id="A0A375IJQ7"/>
<gene>
    <name evidence="1" type="ORF">CT19425_MP40131</name>
</gene>
<evidence type="ECO:0000313" key="1">
    <source>
        <dbReference type="EMBL" id="SPK74936.1"/>
    </source>
</evidence>
<evidence type="ECO:0000313" key="2">
    <source>
        <dbReference type="Proteomes" id="UP000255505"/>
    </source>
</evidence>
<keyword evidence="1" id="KW-0614">Plasmid</keyword>
<organism evidence="1 2">
    <name type="scientific">Cupriavidus taiwanensis</name>
    <dbReference type="NCBI Taxonomy" id="164546"/>
    <lineage>
        <taxon>Bacteria</taxon>
        <taxon>Pseudomonadati</taxon>
        <taxon>Pseudomonadota</taxon>
        <taxon>Betaproteobacteria</taxon>
        <taxon>Burkholderiales</taxon>
        <taxon>Burkholderiaceae</taxon>
        <taxon>Cupriavidus</taxon>
    </lineage>
</organism>
<dbReference type="Proteomes" id="UP000255505">
    <property type="component" value="Plasmid II"/>
</dbReference>
<geneLocation type="plasmid" evidence="1">
    <name>II</name>
</geneLocation>
<accession>A0A375IJQ7</accession>
<proteinExistence type="predicted"/>